<dbReference type="Proteomes" id="UP001500191">
    <property type="component" value="Unassembled WGS sequence"/>
</dbReference>
<evidence type="ECO:0000313" key="4">
    <source>
        <dbReference type="Proteomes" id="UP001500191"/>
    </source>
</evidence>
<dbReference type="SUPFAM" id="SSF52540">
    <property type="entry name" value="P-loop containing nucleoside triphosphate hydrolases"/>
    <property type="match status" value="1"/>
</dbReference>
<evidence type="ECO:0000259" key="2">
    <source>
        <dbReference type="SMART" id="SM00471"/>
    </source>
</evidence>
<dbReference type="InterPro" id="IPR027417">
    <property type="entry name" value="P-loop_NTPase"/>
</dbReference>
<gene>
    <name evidence="3" type="ORF">GCM10008937_16770</name>
</gene>
<dbReference type="EMBL" id="BAAADB010000012">
    <property type="protein sequence ID" value="GAA0509552.1"/>
    <property type="molecule type" value="Genomic_DNA"/>
</dbReference>
<feature type="domain" description="HD/PDEase" evidence="2">
    <location>
        <begin position="46"/>
        <end position="190"/>
    </location>
</feature>
<accession>A0ABP3M239</accession>
<dbReference type="PANTHER" id="PTHR47545">
    <property type="entry name" value="MULTIFUNCTIONAL CCA PROTEIN"/>
    <property type="match status" value="1"/>
</dbReference>
<organism evidence="3 4">
    <name type="scientific">Deinococcus depolymerans</name>
    <dbReference type="NCBI Taxonomy" id="392408"/>
    <lineage>
        <taxon>Bacteria</taxon>
        <taxon>Thermotogati</taxon>
        <taxon>Deinococcota</taxon>
        <taxon>Deinococci</taxon>
        <taxon>Deinococcales</taxon>
        <taxon>Deinococcaceae</taxon>
        <taxon>Deinococcus</taxon>
    </lineage>
</organism>
<dbReference type="RefSeq" id="WP_343757681.1">
    <property type="nucleotide sequence ID" value="NZ_BAAADB010000012.1"/>
</dbReference>
<comment type="caution">
    <text evidence="3">The sequence shown here is derived from an EMBL/GenBank/DDBJ whole genome shotgun (WGS) entry which is preliminary data.</text>
</comment>
<dbReference type="InterPro" id="IPR050124">
    <property type="entry name" value="tRNA_CCA-adding_enzyme"/>
</dbReference>
<dbReference type="InterPro" id="IPR006674">
    <property type="entry name" value="HD_domain"/>
</dbReference>
<dbReference type="Gene3D" id="3.40.50.300">
    <property type="entry name" value="P-loop containing nucleotide triphosphate hydrolases"/>
    <property type="match status" value="1"/>
</dbReference>
<name>A0ABP3M239_9DEIO</name>
<dbReference type="PANTHER" id="PTHR47545:SF1">
    <property type="entry name" value="MULTIFUNCTIONAL CCA PROTEIN"/>
    <property type="match status" value="1"/>
</dbReference>
<dbReference type="CDD" id="cd00077">
    <property type="entry name" value="HDc"/>
    <property type="match status" value="1"/>
</dbReference>
<dbReference type="InterPro" id="IPR003607">
    <property type="entry name" value="HD/PDEase_dom"/>
</dbReference>
<evidence type="ECO:0000313" key="3">
    <source>
        <dbReference type="EMBL" id="GAA0509552.1"/>
    </source>
</evidence>
<sequence>MRAADLPARLGAGERLPFPVIHAALRPFVPLLDRLGDTPQDAQWHAEGNVAVHSALVVAHAHALADEAGLTGEDRAALILAAALHDTGKALTTRAETDDSGAVRLRSPRHARRGRDHLSYRLLDSGLPPRLILTVLRLVAAHHSLHRALDGNLERGVPALARRVPLPLLVLLARADARGRVVLSGDARRGEDTADLLELAARELGVWETGDPYAAFRAEVRALLPGASPELHALALGRGLRDWEAGVIHTPHEAAARVQDAARRGFARLTVLCGPSGSGKSTLGRADSGAQVVSLDALRARLGRDHTDQTVNGQVMQAAREAIRAGLRRGAHVVWDATSLRRDQRSQVLALGEAYGALTRIHVAWTPPAVFTARNAARPEPVPPAVLAAQLNALEFPDATEAHKVTLFTPDGESCTL</sequence>
<reference evidence="4" key="1">
    <citation type="journal article" date="2019" name="Int. J. Syst. Evol. Microbiol.">
        <title>The Global Catalogue of Microorganisms (GCM) 10K type strain sequencing project: providing services to taxonomists for standard genome sequencing and annotation.</title>
        <authorList>
            <consortium name="The Broad Institute Genomics Platform"/>
            <consortium name="The Broad Institute Genome Sequencing Center for Infectious Disease"/>
            <person name="Wu L."/>
            <person name="Ma J."/>
        </authorList>
    </citation>
    <scope>NUCLEOTIDE SEQUENCE [LARGE SCALE GENOMIC DNA]</scope>
    <source>
        <strain evidence="4">JCM 14368</strain>
    </source>
</reference>
<proteinExistence type="predicted"/>
<keyword evidence="1" id="KW-0547">Nucleotide-binding</keyword>
<dbReference type="SUPFAM" id="SSF109604">
    <property type="entry name" value="HD-domain/PDEase-like"/>
    <property type="match status" value="1"/>
</dbReference>
<dbReference type="Pfam" id="PF01966">
    <property type="entry name" value="HD"/>
    <property type="match status" value="1"/>
</dbReference>
<dbReference type="Gene3D" id="1.10.3210.10">
    <property type="entry name" value="Hypothetical protein af1432"/>
    <property type="match status" value="1"/>
</dbReference>
<dbReference type="SMART" id="SM00471">
    <property type="entry name" value="HDc"/>
    <property type="match status" value="1"/>
</dbReference>
<keyword evidence="4" id="KW-1185">Reference proteome</keyword>
<protein>
    <submittedName>
        <fullName evidence="3">AAA family ATPase</fullName>
    </submittedName>
</protein>
<dbReference type="Pfam" id="PF13671">
    <property type="entry name" value="AAA_33"/>
    <property type="match status" value="1"/>
</dbReference>
<evidence type="ECO:0000256" key="1">
    <source>
        <dbReference type="ARBA" id="ARBA00022741"/>
    </source>
</evidence>